<dbReference type="EMBL" id="MHOH01000009">
    <property type="protein sequence ID" value="OGZ60960.1"/>
    <property type="molecule type" value="Genomic_DNA"/>
</dbReference>
<reference evidence="2 3" key="1">
    <citation type="journal article" date="2016" name="Nat. Commun.">
        <title>Thousands of microbial genomes shed light on interconnected biogeochemical processes in an aquifer system.</title>
        <authorList>
            <person name="Anantharaman K."/>
            <person name="Brown C.T."/>
            <person name="Hug L.A."/>
            <person name="Sharon I."/>
            <person name="Castelle C.J."/>
            <person name="Probst A.J."/>
            <person name="Thomas B.C."/>
            <person name="Singh A."/>
            <person name="Wilkins M.J."/>
            <person name="Karaoz U."/>
            <person name="Brodie E.L."/>
            <person name="Williams K.H."/>
            <person name="Hubbard S.S."/>
            <person name="Banfield J.F."/>
        </authorList>
    </citation>
    <scope>NUCLEOTIDE SEQUENCE [LARGE SCALE GENOMIC DNA]</scope>
</reference>
<sequence length="284" mass="32040">METTKEEGVVLQTLAYYLAMADVALTPLEVKKYTLQKRDTLSLFEIHNALNSLKNKEAVVGKNGFWTIKTGEFSAQNRLEGTKNSAFKWKKFSTIASFIPYVPYVRGIAVTGSVALNNATPKSDIDILITTESGKIWTTRFLITVVSWVLGSRRYGQNITDRLCFNHYITSDSDGFGPPDINSVVQSINIPAWNIGGKPSAHLLRPLKPVLKLKNAVEYILDRSGIGLILERILGKAQITKIRNNSMKYPKELKTPALDSKQLIFYYPKVQDTENRYREIIKHI</sequence>
<evidence type="ECO:0000313" key="2">
    <source>
        <dbReference type="EMBL" id="OGZ60960.1"/>
    </source>
</evidence>
<evidence type="ECO:0000259" key="1">
    <source>
        <dbReference type="Pfam" id="PF01909"/>
    </source>
</evidence>
<name>A0A1G2HFA5_9BACT</name>
<evidence type="ECO:0000313" key="3">
    <source>
        <dbReference type="Proteomes" id="UP000178835"/>
    </source>
</evidence>
<gene>
    <name evidence="2" type="ORF">A2919_00450</name>
</gene>
<feature type="domain" description="Polymerase nucleotidyl transferase" evidence="1">
    <location>
        <begin position="103"/>
        <end position="134"/>
    </location>
</feature>
<dbReference type="InterPro" id="IPR002934">
    <property type="entry name" value="Polymerase_NTP_transf_dom"/>
</dbReference>
<protein>
    <recommendedName>
        <fullName evidence="1">Polymerase nucleotidyl transferase domain-containing protein</fullName>
    </recommendedName>
</protein>
<dbReference type="Gene3D" id="3.30.460.10">
    <property type="entry name" value="Beta Polymerase, domain 2"/>
    <property type="match status" value="1"/>
</dbReference>
<dbReference type="CDD" id="cd05403">
    <property type="entry name" value="NT_KNTase_like"/>
    <property type="match status" value="1"/>
</dbReference>
<dbReference type="InterPro" id="IPR043519">
    <property type="entry name" value="NT_sf"/>
</dbReference>
<dbReference type="GO" id="GO:0016779">
    <property type="term" value="F:nucleotidyltransferase activity"/>
    <property type="evidence" value="ECO:0007669"/>
    <property type="project" value="InterPro"/>
</dbReference>
<comment type="caution">
    <text evidence="2">The sequence shown here is derived from an EMBL/GenBank/DDBJ whole genome shotgun (WGS) entry which is preliminary data.</text>
</comment>
<dbReference type="AlphaFoldDB" id="A0A1G2HFA5"/>
<dbReference type="Proteomes" id="UP000178835">
    <property type="component" value="Unassembled WGS sequence"/>
</dbReference>
<dbReference type="Pfam" id="PF01909">
    <property type="entry name" value="NTP_transf_2"/>
    <property type="match status" value="1"/>
</dbReference>
<accession>A0A1G2HFA5</accession>
<organism evidence="2 3">
    <name type="scientific">Candidatus Spechtbacteria bacterium RIFCSPLOWO2_01_FULL_43_12</name>
    <dbReference type="NCBI Taxonomy" id="1802162"/>
    <lineage>
        <taxon>Bacteria</taxon>
        <taxon>Candidatus Spechtiibacteriota</taxon>
    </lineage>
</organism>
<proteinExistence type="predicted"/>
<dbReference type="SUPFAM" id="SSF81301">
    <property type="entry name" value="Nucleotidyltransferase"/>
    <property type="match status" value="1"/>
</dbReference>